<evidence type="ECO:0000256" key="4">
    <source>
        <dbReference type="ARBA" id="ARBA00023163"/>
    </source>
</evidence>
<evidence type="ECO:0000259" key="5">
    <source>
        <dbReference type="Pfam" id="PF04542"/>
    </source>
</evidence>
<dbReference type="InterPro" id="IPR007627">
    <property type="entry name" value="RNA_pol_sigma70_r2"/>
</dbReference>
<dbReference type="Gene3D" id="1.10.10.10">
    <property type="entry name" value="Winged helix-like DNA-binding domain superfamily/Winged helix DNA-binding domain"/>
    <property type="match status" value="1"/>
</dbReference>
<feature type="domain" description="RNA polymerase sigma-70 region 2" evidence="5">
    <location>
        <begin position="20"/>
        <end position="86"/>
    </location>
</feature>
<keyword evidence="4" id="KW-0804">Transcription</keyword>
<keyword evidence="8" id="KW-1185">Reference proteome</keyword>
<dbReference type="InterPro" id="IPR036388">
    <property type="entry name" value="WH-like_DNA-bd_sf"/>
</dbReference>
<dbReference type="InterPro" id="IPR039425">
    <property type="entry name" value="RNA_pol_sigma-70-like"/>
</dbReference>
<name>A0ABT6ND50_9FIRM</name>
<feature type="domain" description="RNA polymerase sigma factor 70 region 4 type 2" evidence="6">
    <location>
        <begin position="125"/>
        <end position="177"/>
    </location>
</feature>
<protein>
    <submittedName>
        <fullName evidence="7">Sigma-70 family RNA polymerase sigma factor</fullName>
    </submittedName>
</protein>
<dbReference type="Pfam" id="PF08281">
    <property type="entry name" value="Sigma70_r4_2"/>
    <property type="match status" value="1"/>
</dbReference>
<dbReference type="InterPro" id="IPR013324">
    <property type="entry name" value="RNA_pol_sigma_r3/r4-like"/>
</dbReference>
<gene>
    <name evidence="7" type="ORF">QE109_09285</name>
</gene>
<dbReference type="InterPro" id="IPR014284">
    <property type="entry name" value="RNA_pol_sigma-70_dom"/>
</dbReference>
<keyword evidence="2" id="KW-0805">Transcription regulation</keyword>
<dbReference type="Gene3D" id="1.10.1740.10">
    <property type="match status" value="1"/>
</dbReference>
<dbReference type="EMBL" id="JARYZI010000005">
    <property type="protein sequence ID" value="MDH8678339.1"/>
    <property type="molecule type" value="Genomic_DNA"/>
</dbReference>
<dbReference type="SUPFAM" id="SSF88659">
    <property type="entry name" value="Sigma3 and sigma4 domains of RNA polymerase sigma factors"/>
    <property type="match status" value="1"/>
</dbReference>
<accession>A0ABT6ND50</accession>
<proteinExistence type="inferred from homology"/>
<dbReference type="NCBIfam" id="TIGR02937">
    <property type="entry name" value="sigma70-ECF"/>
    <property type="match status" value="1"/>
</dbReference>
<evidence type="ECO:0000256" key="3">
    <source>
        <dbReference type="ARBA" id="ARBA00023082"/>
    </source>
</evidence>
<dbReference type="Pfam" id="PF04542">
    <property type="entry name" value="Sigma70_r2"/>
    <property type="match status" value="1"/>
</dbReference>
<dbReference type="PANTHER" id="PTHR43133:SF51">
    <property type="entry name" value="RNA POLYMERASE SIGMA FACTOR"/>
    <property type="match status" value="1"/>
</dbReference>
<dbReference type="InterPro" id="IPR013325">
    <property type="entry name" value="RNA_pol_sigma_r2"/>
</dbReference>
<reference evidence="7 8" key="1">
    <citation type="submission" date="2023-04" db="EMBL/GenBank/DDBJ databases">
        <title>Fusibacter bizertensis strain WBS, isolated from littoral bottom sediments of the Arctic seas - biochemical and genomic analysis.</title>
        <authorList>
            <person name="Brioukhanov A.L."/>
        </authorList>
    </citation>
    <scope>NUCLEOTIDE SEQUENCE [LARGE SCALE GENOMIC DNA]</scope>
    <source>
        <strain evidence="7 8">WBS</strain>
    </source>
</reference>
<dbReference type="RefSeq" id="WP_281094181.1">
    <property type="nucleotide sequence ID" value="NZ_JARYZI010000005.1"/>
</dbReference>
<evidence type="ECO:0000259" key="6">
    <source>
        <dbReference type="Pfam" id="PF08281"/>
    </source>
</evidence>
<evidence type="ECO:0000313" key="7">
    <source>
        <dbReference type="EMBL" id="MDH8678339.1"/>
    </source>
</evidence>
<comment type="caution">
    <text evidence="7">The sequence shown here is derived from an EMBL/GenBank/DDBJ whole genome shotgun (WGS) entry which is preliminary data.</text>
</comment>
<dbReference type="SUPFAM" id="SSF88946">
    <property type="entry name" value="Sigma2 domain of RNA polymerase sigma factors"/>
    <property type="match status" value="1"/>
</dbReference>
<evidence type="ECO:0000313" key="8">
    <source>
        <dbReference type="Proteomes" id="UP001158045"/>
    </source>
</evidence>
<dbReference type="Proteomes" id="UP001158045">
    <property type="component" value="Unassembled WGS sequence"/>
</dbReference>
<dbReference type="InterPro" id="IPR013249">
    <property type="entry name" value="RNA_pol_sigma70_r4_t2"/>
</dbReference>
<organism evidence="7 8">
    <name type="scientific">Fusibacter bizertensis</name>
    <dbReference type="NCBI Taxonomy" id="1488331"/>
    <lineage>
        <taxon>Bacteria</taxon>
        <taxon>Bacillati</taxon>
        <taxon>Bacillota</taxon>
        <taxon>Clostridia</taxon>
        <taxon>Eubacteriales</taxon>
        <taxon>Eubacteriales Family XII. Incertae Sedis</taxon>
        <taxon>Fusibacter</taxon>
    </lineage>
</organism>
<keyword evidence="3" id="KW-0731">Sigma factor</keyword>
<sequence length="188" mass="21604">MESLLIEKSVQGDVASFEKLIVKYNRYVYNIAFRMMGNEEDAKDMSQETLIKAFKAIGQFKMEANFSTWLYRITINVCKDEIRKRKETVLSYDATLNNDEGSLKDIIQDEHANPILIYEKLELKEAIEEALNKLSEDSKSVVVLKDLLGYSYEEIGEILQIPIGTVRSRLNRSRGALKNILQVQLSDD</sequence>
<evidence type="ECO:0000256" key="2">
    <source>
        <dbReference type="ARBA" id="ARBA00023015"/>
    </source>
</evidence>
<evidence type="ECO:0000256" key="1">
    <source>
        <dbReference type="ARBA" id="ARBA00010641"/>
    </source>
</evidence>
<comment type="similarity">
    <text evidence="1">Belongs to the sigma-70 factor family. ECF subfamily.</text>
</comment>
<dbReference type="CDD" id="cd06171">
    <property type="entry name" value="Sigma70_r4"/>
    <property type="match status" value="1"/>
</dbReference>
<dbReference type="PANTHER" id="PTHR43133">
    <property type="entry name" value="RNA POLYMERASE ECF-TYPE SIGMA FACTO"/>
    <property type="match status" value="1"/>
</dbReference>